<dbReference type="Pfam" id="PF25527">
    <property type="entry name" value="GBD-like_ZMIZ1_ZMIZ2"/>
    <property type="match status" value="1"/>
</dbReference>
<feature type="compositionally biased region" description="Pro residues" evidence="9">
    <location>
        <begin position="159"/>
        <end position="169"/>
    </location>
</feature>
<evidence type="ECO:0000256" key="8">
    <source>
        <dbReference type="PROSITE-ProRule" id="PRU00452"/>
    </source>
</evidence>
<feature type="compositionally biased region" description="Polar residues" evidence="9">
    <location>
        <begin position="239"/>
        <end position="259"/>
    </location>
</feature>
<feature type="compositionally biased region" description="Polar residues" evidence="9">
    <location>
        <begin position="266"/>
        <end position="279"/>
    </location>
</feature>
<accession>A0AAV1ZIH2</accession>
<evidence type="ECO:0000256" key="5">
    <source>
        <dbReference type="ARBA" id="ARBA00022833"/>
    </source>
</evidence>
<dbReference type="InterPro" id="IPR057847">
    <property type="entry name" value="ZMIZ1/ZMIZ2_GBD-like"/>
</dbReference>
<protein>
    <recommendedName>
        <fullName evidence="10">SP-RING-type domain-containing protein</fullName>
    </recommendedName>
</protein>
<feature type="compositionally biased region" description="Polar residues" evidence="9">
    <location>
        <begin position="444"/>
        <end position="462"/>
    </location>
</feature>
<dbReference type="GO" id="GO:0016925">
    <property type="term" value="P:protein sumoylation"/>
    <property type="evidence" value="ECO:0007669"/>
    <property type="project" value="TreeGrafter"/>
</dbReference>
<evidence type="ECO:0000313" key="11">
    <source>
        <dbReference type="EMBL" id="CAL1271440.1"/>
    </source>
</evidence>
<evidence type="ECO:0000256" key="4">
    <source>
        <dbReference type="ARBA" id="ARBA00022771"/>
    </source>
</evidence>
<keyword evidence="3" id="KW-0479">Metal-binding</keyword>
<dbReference type="InterPro" id="IPR013083">
    <property type="entry name" value="Znf_RING/FYVE/PHD"/>
</dbReference>
<evidence type="ECO:0000256" key="9">
    <source>
        <dbReference type="SAM" id="MobiDB-lite"/>
    </source>
</evidence>
<reference evidence="11 12" key="1">
    <citation type="submission" date="2024-04" db="EMBL/GenBank/DDBJ databases">
        <authorList>
            <person name="Rising A."/>
            <person name="Reimegard J."/>
            <person name="Sonavane S."/>
            <person name="Akerstrom W."/>
            <person name="Nylinder S."/>
            <person name="Hedman E."/>
            <person name="Kallberg Y."/>
        </authorList>
    </citation>
    <scope>NUCLEOTIDE SEQUENCE [LARGE SCALE GENOMIC DNA]</scope>
</reference>
<feature type="compositionally biased region" description="Low complexity" evidence="9">
    <location>
        <begin position="1043"/>
        <end position="1058"/>
    </location>
</feature>
<dbReference type="Pfam" id="PF02891">
    <property type="entry name" value="zf-MIZ"/>
    <property type="match status" value="1"/>
</dbReference>
<dbReference type="PANTHER" id="PTHR10782:SF4">
    <property type="entry name" value="TONALLI, ISOFORM E"/>
    <property type="match status" value="1"/>
</dbReference>
<feature type="compositionally biased region" description="Polar residues" evidence="9">
    <location>
        <begin position="1078"/>
        <end position="1111"/>
    </location>
</feature>
<feature type="compositionally biased region" description="Polar residues" evidence="9">
    <location>
        <begin position="410"/>
        <end position="423"/>
    </location>
</feature>
<evidence type="ECO:0000256" key="3">
    <source>
        <dbReference type="ARBA" id="ARBA00022723"/>
    </source>
</evidence>
<dbReference type="Gene3D" id="3.30.40.10">
    <property type="entry name" value="Zinc/RING finger domain, C3HC4 (zinc finger)"/>
    <property type="match status" value="1"/>
</dbReference>
<evidence type="ECO:0000256" key="1">
    <source>
        <dbReference type="ARBA" id="ARBA00004123"/>
    </source>
</evidence>
<dbReference type="GO" id="GO:0000785">
    <property type="term" value="C:chromatin"/>
    <property type="evidence" value="ECO:0007669"/>
    <property type="project" value="TreeGrafter"/>
</dbReference>
<dbReference type="InterPro" id="IPR040797">
    <property type="entry name" value="ZMIZ1_N"/>
</dbReference>
<dbReference type="Proteomes" id="UP001497382">
    <property type="component" value="Unassembled WGS sequence"/>
</dbReference>
<dbReference type="EMBL" id="CAXIEN010000054">
    <property type="protein sequence ID" value="CAL1271440.1"/>
    <property type="molecule type" value="Genomic_DNA"/>
</dbReference>
<organism evidence="11 12">
    <name type="scientific">Larinioides sclopetarius</name>
    <dbReference type="NCBI Taxonomy" id="280406"/>
    <lineage>
        <taxon>Eukaryota</taxon>
        <taxon>Metazoa</taxon>
        <taxon>Ecdysozoa</taxon>
        <taxon>Arthropoda</taxon>
        <taxon>Chelicerata</taxon>
        <taxon>Arachnida</taxon>
        <taxon>Araneae</taxon>
        <taxon>Araneomorphae</taxon>
        <taxon>Entelegynae</taxon>
        <taxon>Araneoidea</taxon>
        <taxon>Araneidae</taxon>
        <taxon>Larinioides</taxon>
    </lineage>
</organism>
<feature type="region of interest" description="Disordered" evidence="9">
    <location>
        <begin position="980"/>
        <end position="1202"/>
    </location>
</feature>
<keyword evidence="7" id="KW-0539">Nucleus</keyword>
<dbReference type="PROSITE" id="PS51044">
    <property type="entry name" value="ZF_SP_RING"/>
    <property type="match status" value="1"/>
</dbReference>
<feature type="compositionally biased region" description="Low complexity" evidence="9">
    <location>
        <begin position="377"/>
        <end position="395"/>
    </location>
</feature>
<keyword evidence="5" id="KW-0862">Zinc</keyword>
<feature type="compositionally biased region" description="Polar residues" evidence="9">
    <location>
        <begin position="1006"/>
        <end position="1041"/>
    </location>
</feature>
<feature type="region of interest" description="Disordered" evidence="9">
    <location>
        <begin position="482"/>
        <end position="560"/>
    </location>
</feature>
<feature type="domain" description="SP-RING-type" evidence="10">
    <location>
        <begin position="772"/>
        <end position="853"/>
    </location>
</feature>
<evidence type="ECO:0000256" key="2">
    <source>
        <dbReference type="ARBA" id="ARBA00022499"/>
    </source>
</evidence>
<proteinExistence type="predicted"/>
<sequence>MASAMERHIQQTNERLHCIKEALGTPSAFQGAARELLEWCGDPRAFQKVFEQNLIGCLTVISQVSQKQGFDLDLGYRILAVCAAQREKFSPKSASLLSVWCEDLGRLLLLRHQKARNGDSTADTQPTEPSKMHQTLQKPPGPQSDPAMPMGGWQQSPSSGPPASGPPQGPQQQQLSVVTTVWGVATTTQSGPLAHSSFGANTSTTIAPMPYAQGTAPQSGYPANGPVPPSKPPYQPQSINPRQSGPGYNNYSANPNQMNAAMGPNTMGNPGHNTGSEFQSSSSALSAAALVAAAATATATATASVVALQERQQQEAVMNNQYNQGMPNQQFQQGYNSHHQRVSSNTGVSSPLGTHMNNPMGSHMPGNGMMNMPNNMSSVNPMNNGMGMNGPMGMNKTAMGMGGQLHPSMYSGNNPGIASQGRTRASPYPCPQQHMAQKRPGQYNMMSQQYGPGMQSYGSNPPQNYNPGQGCVCCSQYPGNPSPSQYGKQQQYTPPQHMSSSTYPSQQQMRSSLRPQAPPYSNQPSHYYHQSQMNGAPPQTQYDPHYTNQFTQPNMQRNMNYQPLPIPGNPTPPLTPASVVPPYLSPTADIKPNFSETKPSLPPAKDDELRLTFPVRDGIILAPFRLEHNLAVSNHVFHLKPSVHQTLMWRTDLELQLKCFHHEDRQMNTNWPASVQVSVNATPLSIDRGENKASHKPLYLKEVCQPGRNTIQITVTACCCSHLFLLQLVHRPTVRSVLQGLLRKRLLPADHCVAKIKRNFSSAAASNNALSMEDGVEQTAIKVSLKCPITFKRITLPARGQECKHIQCFDLESYLQLNCERGAWRCPVCNKPALLEGLEVDQYIWGILTNLSNSDVEEVTIDGTASWKPVPIKAVKEENDGVEACGAQKRFKAMSPSSMTMPTTSAWEMGQGLSPYSALPPPDMQSITNGPAPNGPMMPNGSSYGGNSGYEFQSQATDFSSPLSHLNESVSSLDPLAAMEKSLSHHEQQMGLPNLHDQGNPPLRQPPTTSSDTASTQPSSIHQANTTTPGTPSSNQNQNLMQHGPNTPHTPHTPHTPGNSGGGSGGPPSVPPPSSTSQPADGSASGNGANTLSVVSQPSSQASTNSDSSLSHAPDLGDLNFDPAAVIEGEGQGQEALNLLPESVVDPMELLSYLDPPELSGGGVTGGSTGNVTTGTATSTTATSSGNTSAAGNDDLLALFES</sequence>
<feature type="compositionally biased region" description="Pro residues" evidence="9">
    <location>
        <begin position="225"/>
        <end position="235"/>
    </location>
</feature>
<feature type="compositionally biased region" description="Low complexity" evidence="9">
    <location>
        <begin position="929"/>
        <end position="942"/>
    </location>
</feature>
<dbReference type="FunFam" id="3.30.40.10:FF:000012">
    <property type="entry name" value="Zinc finger MIZ domain-containing protein 2"/>
    <property type="match status" value="1"/>
</dbReference>
<keyword evidence="2" id="KW-1017">Isopeptide bond</keyword>
<feature type="compositionally biased region" description="Polar residues" evidence="9">
    <location>
        <begin position="118"/>
        <end position="137"/>
    </location>
</feature>
<name>A0AAV1ZIH2_9ARAC</name>
<evidence type="ECO:0000256" key="7">
    <source>
        <dbReference type="ARBA" id="ARBA00023242"/>
    </source>
</evidence>
<evidence type="ECO:0000259" key="10">
    <source>
        <dbReference type="PROSITE" id="PS51044"/>
    </source>
</evidence>
<dbReference type="GO" id="GO:0003712">
    <property type="term" value="F:transcription coregulator activity"/>
    <property type="evidence" value="ECO:0007669"/>
    <property type="project" value="TreeGrafter"/>
</dbReference>
<dbReference type="InterPro" id="IPR004181">
    <property type="entry name" value="Znf_MIZ"/>
</dbReference>
<gene>
    <name evidence="11" type="ORF">LARSCL_LOCUS5817</name>
</gene>
<dbReference type="GO" id="GO:0008270">
    <property type="term" value="F:zinc ion binding"/>
    <property type="evidence" value="ECO:0007669"/>
    <property type="project" value="UniProtKB-KW"/>
</dbReference>
<evidence type="ECO:0000313" key="12">
    <source>
        <dbReference type="Proteomes" id="UP001497382"/>
    </source>
</evidence>
<dbReference type="AlphaFoldDB" id="A0AAV1ZIH2"/>
<feature type="compositionally biased region" description="Gly residues" evidence="9">
    <location>
        <begin position="1160"/>
        <end position="1169"/>
    </location>
</feature>
<dbReference type="PANTHER" id="PTHR10782">
    <property type="entry name" value="ZINC FINGER MIZ DOMAIN-CONTAINING PROTEIN"/>
    <property type="match status" value="1"/>
</dbReference>
<comment type="subcellular location">
    <subcellularLocation>
        <location evidence="1">Nucleus</location>
    </subcellularLocation>
</comment>
<dbReference type="GO" id="GO:0005634">
    <property type="term" value="C:nucleus"/>
    <property type="evidence" value="ECO:0007669"/>
    <property type="project" value="UniProtKB-SubCell"/>
</dbReference>
<comment type="caution">
    <text evidence="11">The sequence shown here is derived from an EMBL/GenBank/DDBJ whole genome shotgun (WGS) entry which is preliminary data.</text>
</comment>
<feature type="region of interest" description="Disordered" evidence="9">
    <location>
        <begin position="115"/>
        <end position="175"/>
    </location>
</feature>
<keyword evidence="6" id="KW-0832">Ubl conjugation</keyword>
<dbReference type="GO" id="GO:0045944">
    <property type="term" value="P:positive regulation of transcription by RNA polymerase II"/>
    <property type="evidence" value="ECO:0007669"/>
    <property type="project" value="UniProtKB-ARBA"/>
</dbReference>
<dbReference type="Pfam" id="PF18028">
    <property type="entry name" value="Zmiz1_N"/>
    <property type="match status" value="1"/>
</dbReference>
<evidence type="ECO:0000256" key="6">
    <source>
        <dbReference type="ARBA" id="ARBA00022843"/>
    </source>
</evidence>
<keyword evidence="4 8" id="KW-0863">Zinc-finger</keyword>
<keyword evidence="12" id="KW-1185">Reference proteome</keyword>
<dbReference type="GO" id="GO:0061665">
    <property type="term" value="F:SUMO ligase activity"/>
    <property type="evidence" value="ECO:0007669"/>
    <property type="project" value="TreeGrafter"/>
</dbReference>
<feature type="compositionally biased region" description="Low complexity" evidence="9">
    <location>
        <begin position="149"/>
        <end position="158"/>
    </location>
</feature>
<feature type="region of interest" description="Disordered" evidence="9">
    <location>
        <begin position="377"/>
        <end position="462"/>
    </location>
</feature>
<feature type="region of interest" description="Disordered" evidence="9">
    <location>
        <begin position="909"/>
        <end position="954"/>
    </location>
</feature>
<feature type="compositionally biased region" description="Low complexity" evidence="9">
    <location>
        <begin position="1170"/>
        <end position="1192"/>
    </location>
</feature>
<feature type="region of interest" description="Disordered" evidence="9">
    <location>
        <begin position="209"/>
        <end position="279"/>
    </location>
</feature>